<keyword evidence="1" id="KW-0732">Signal</keyword>
<proteinExistence type="predicted"/>
<feature type="chain" id="PRO_5033039765" evidence="1">
    <location>
        <begin position="20"/>
        <end position="236"/>
    </location>
</feature>
<comment type="caution">
    <text evidence="2">The sequence shown here is derived from an EMBL/GenBank/DDBJ whole genome shotgun (WGS) entry which is preliminary data.</text>
</comment>
<dbReference type="OrthoDB" id="8180894at2759"/>
<keyword evidence="3" id="KW-1185">Reference proteome</keyword>
<dbReference type="Proteomes" id="UP000606786">
    <property type="component" value="Unassembled WGS sequence"/>
</dbReference>
<gene>
    <name evidence="2" type="ORF">CCAP1982_LOCUS11239</name>
</gene>
<organism evidence="2 3">
    <name type="scientific">Ceratitis capitata</name>
    <name type="common">Mediterranean fruit fly</name>
    <name type="synonym">Tephritis capitata</name>
    <dbReference type="NCBI Taxonomy" id="7213"/>
    <lineage>
        <taxon>Eukaryota</taxon>
        <taxon>Metazoa</taxon>
        <taxon>Ecdysozoa</taxon>
        <taxon>Arthropoda</taxon>
        <taxon>Hexapoda</taxon>
        <taxon>Insecta</taxon>
        <taxon>Pterygota</taxon>
        <taxon>Neoptera</taxon>
        <taxon>Endopterygota</taxon>
        <taxon>Diptera</taxon>
        <taxon>Brachycera</taxon>
        <taxon>Muscomorpha</taxon>
        <taxon>Tephritoidea</taxon>
        <taxon>Tephritidae</taxon>
        <taxon>Ceratitis</taxon>
        <taxon>Ceratitis</taxon>
    </lineage>
</organism>
<feature type="signal peptide" evidence="1">
    <location>
        <begin position="1"/>
        <end position="19"/>
    </location>
</feature>
<name>A0A811UXJ5_CERCA</name>
<dbReference type="AlphaFoldDB" id="A0A811UXJ5"/>
<sequence length="236" mass="27458">MYIILIFAALLLPNAHTWAAQQTYALRDPRIRQLGTAHANRQPLDVSAEQTATFNATTLLKHLPAYGFNANINERRYQPQYTATQRATPPEVAKYRNLDTRPRRYTNVSSSVERQQDELQDLNALDSKVLESQAVAFDSKPDLELEDNVRDEQNHYEEYPKLLKKTQSFHDIYLRYNPPHQVSFGHVEFKPNKHFEKRFESLNENDGNRHRGEIIWADATGGYGEHHWDLTQGKLR</sequence>
<protein>
    <submittedName>
        <fullName evidence="2">(Mediterranean fruit fly) hypothetical protein</fullName>
    </submittedName>
</protein>
<accession>A0A811UXJ5</accession>
<reference evidence="2" key="1">
    <citation type="submission" date="2020-11" db="EMBL/GenBank/DDBJ databases">
        <authorList>
            <person name="Whitehead M."/>
        </authorList>
    </citation>
    <scope>NUCLEOTIDE SEQUENCE</scope>
    <source>
        <strain evidence="2">EGII</strain>
    </source>
</reference>
<dbReference type="EMBL" id="CAJHJT010000034">
    <property type="protein sequence ID" value="CAD7002765.1"/>
    <property type="molecule type" value="Genomic_DNA"/>
</dbReference>
<evidence type="ECO:0000313" key="2">
    <source>
        <dbReference type="EMBL" id="CAD7002765.1"/>
    </source>
</evidence>
<evidence type="ECO:0000256" key="1">
    <source>
        <dbReference type="SAM" id="SignalP"/>
    </source>
</evidence>
<evidence type="ECO:0000313" key="3">
    <source>
        <dbReference type="Proteomes" id="UP000606786"/>
    </source>
</evidence>